<reference evidence="2" key="2">
    <citation type="submission" date="2023-06" db="EMBL/GenBank/DDBJ databases">
        <authorList>
            <person name="Ma L."/>
            <person name="Liu K.-W."/>
            <person name="Li Z."/>
            <person name="Hsiao Y.-Y."/>
            <person name="Qi Y."/>
            <person name="Fu T."/>
            <person name="Tang G."/>
            <person name="Zhang D."/>
            <person name="Sun W.-H."/>
            <person name="Liu D.-K."/>
            <person name="Li Y."/>
            <person name="Chen G.-Z."/>
            <person name="Liu X.-D."/>
            <person name="Liao X.-Y."/>
            <person name="Jiang Y.-T."/>
            <person name="Yu X."/>
            <person name="Hao Y."/>
            <person name="Huang J."/>
            <person name="Zhao X.-W."/>
            <person name="Ke S."/>
            <person name="Chen Y.-Y."/>
            <person name="Wu W.-L."/>
            <person name="Hsu J.-L."/>
            <person name="Lin Y.-F."/>
            <person name="Huang M.-D."/>
            <person name="Li C.-Y."/>
            <person name="Huang L."/>
            <person name="Wang Z.-W."/>
            <person name="Zhao X."/>
            <person name="Zhong W.-Y."/>
            <person name="Peng D.-H."/>
            <person name="Ahmad S."/>
            <person name="Lan S."/>
            <person name="Zhang J.-S."/>
            <person name="Tsai W.-C."/>
            <person name="Van De Peer Y."/>
            <person name="Liu Z.-J."/>
        </authorList>
    </citation>
    <scope>NUCLEOTIDE SEQUENCE</scope>
    <source>
        <strain evidence="2">CP</strain>
        <tissue evidence="2">Leaves</tissue>
    </source>
</reference>
<feature type="compositionally biased region" description="Basic and acidic residues" evidence="1">
    <location>
        <begin position="113"/>
        <end position="123"/>
    </location>
</feature>
<comment type="caution">
    <text evidence="2">The sequence shown here is derived from an EMBL/GenBank/DDBJ whole genome shotgun (WGS) entry which is preliminary data.</text>
</comment>
<protein>
    <submittedName>
        <fullName evidence="2">Heat stress transcription factor B-2a</fullName>
    </submittedName>
</protein>
<dbReference type="Proteomes" id="UP001180020">
    <property type="component" value="Unassembled WGS sequence"/>
</dbReference>
<feature type="region of interest" description="Disordered" evidence="1">
    <location>
        <begin position="103"/>
        <end position="134"/>
    </location>
</feature>
<sequence>MKSLCNNIMDLMSKYASGRHEKSCGGGGMLDLMPQAETVEAAATLFSSESELAYATGDSSGSWRSEDEVMMEVKTEEMGTTSSTRLFGVPIGVKRTREEATQMQMEEDIGEGNCRRRSEERPEVNWGPSDLSLR</sequence>
<accession>A0AAV9DY47</accession>
<keyword evidence="3" id="KW-1185">Reference proteome</keyword>
<gene>
    <name evidence="2" type="primary">HSFB2A</name>
    <name evidence="2" type="ORF">QJS10_CPA10g00651</name>
</gene>
<evidence type="ECO:0000313" key="2">
    <source>
        <dbReference type="EMBL" id="KAK1306010.1"/>
    </source>
</evidence>
<evidence type="ECO:0000256" key="1">
    <source>
        <dbReference type="SAM" id="MobiDB-lite"/>
    </source>
</evidence>
<organism evidence="2 3">
    <name type="scientific">Acorus calamus</name>
    <name type="common">Sweet flag</name>
    <dbReference type="NCBI Taxonomy" id="4465"/>
    <lineage>
        <taxon>Eukaryota</taxon>
        <taxon>Viridiplantae</taxon>
        <taxon>Streptophyta</taxon>
        <taxon>Embryophyta</taxon>
        <taxon>Tracheophyta</taxon>
        <taxon>Spermatophyta</taxon>
        <taxon>Magnoliopsida</taxon>
        <taxon>Liliopsida</taxon>
        <taxon>Acoraceae</taxon>
        <taxon>Acorus</taxon>
    </lineage>
</organism>
<proteinExistence type="predicted"/>
<dbReference type="EMBL" id="JAUJYO010000010">
    <property type="protein sequence ID" value="KAK1306010.1"/>
    <property type="molecule type" value="Genomic_DNA"/>
</dbReference>
<evidence type="ECO:0000313" key="3">
    <source>
        <dbReference type="Proteomes" id="UP001180020"/>
    </source>
</evidence>
<name>A0AAV9DY47_ACOCL</name>
<reference evidence="2" key="1">
    <citation type="journal article" date="2023" name="Nat. Commun.">
        <title>Diploid and tetraploid genomes of Acorus and the evolution of monocots.</title>
        <authorList>
            <person name="Ma L."/>
            <person name="Liu K.W."/>
            <person name="Li Z."/>
            <person name="Hsiao Y.Y."/>
            <person name="Qi Y."/>
            <person name="Fu T."/>
            <person name="Tang G.D."/>
            <person name="Zhang D."/>
            <person name="Sun W.H."/>
            <person name="Liu D.K."/>
            <person name="Li Y."/>
            <person name="Chen G.Z."/>
            <person name="Liu X.D."/>
            <person name="Liao X.Y."/>
            <person name="Jiang Y.T."/>
            <person name="Yu X."/>
            <person name="Hao Y."/>
            <person name="Huang J."/>
            <person name="Zhao X.W."/>
            <person name="Ke S."/>
            <person name="Chen Y.Y."/>
            <person name="Wu W.L."/>
            <person name="Hsu J.L."/>
            <person name="Lin Y.F."/>
            <person name="Huang M.D."/>
            <person name="Li C.Y."/>
            <person name="Huang L."/>
            <person name="Wang Z.W."/>
            <person name="Zhao X."/>
            <person name="Zhong W.Y."/>
            <person name="Peng D.H."/>
            <person name="Ahmad S."/>
            <person name="Lan S."/>
            <person name="Zhang J.S."/>
            <person name="Tsai W.C."/>
            <person name="Van de Peer Y."/>
            <person name="Liu Z.J."/>
        </authorList>
    </citation>
    <scope>NUCLEOTIDE SEQUENCE</scope>
    <source>
        <strain evidence="2">CP</strain>
    </source>
</reference>
<dbReference type="AlphaFoldDB" id="A0AAV9DY47"/>